<dbReference type="STRING" id="178901.AmDm5_1856"/>
<name>A0A087PKF1_9PROT</name>
<protein>
    <submittedName>
        <fullName evidence="1">Uncharacterized protein</fullName>
    </submittedName>
</protein>
<comment type="caution">
    <text evidence="1">The sequence shown here is derived from an EMBL/GenBank/DDBJ whole genome shotgun (WGS) entry which is preliminary data.</text>
</comment>
<sequence length="62" mass="6805">MLSNSERNELASMVKAAQACLANDRLTPAEAHAFREHGETLVELERMRRFPAYAPALMGCGA</sequence>
<proteinExistence type="predicted"/>
<organism evidence="1 2">
    <name type="scientific">Acetobacter malorum</name>
    <dbReference type="NCBI Taxonomy" id="178901"/>
    <lineage>
        <taxon>Bacteria</taxon>
        <taxon>Pseudomonadati</taxon>
        <taxon>Pseudomonadota</taxon>
        <taxon>Alphaproteobacteria</taxon>
        <taxon>Acetobacterales</taxon>
        <taxon>Acetobacteraceae</taxon>
        <taxon>Acetobacter</taxon>
    </lineage>
</organism>
<dbReference type="AlphaFoldDB" id="A0A087PKF1"/>
<dbReference type="Proteomes" id="UP000077349">
    <property type="component" value="Unassembled WGS sequence"/>
</dbReference>
<evidence type="ECO:0000313" key="2">
    <source>
        <dbReference type="Proteomes" id="UP000077349"/>
    </source>
</evidence>
<evidence type="ECO:0000313" key="1">
    <source>
        <dbReference type="EMBL" id="OAG75953.1"/>
    </source>
</evidence>
<dbReference type="PATRIC" id="fig|178901.10.peg.1799"/>
<accession>A0A087PKF1</accession>
<dbReference type="EMBL" id="LVHD01000018">
    <property type="protein sequence ID" value="OAG75953.1"/>
    <property type="molecule type" value="Genomic_DNA"/>
</dbReference>
<gene>
    <name evidence="1" type="ORF">Amal_01723</name>
</gene>
<reference evidence="1 2" key="1">
    <citation type="submission" date="2016-03" db="EMBL/GenBank/DDBJ databases">
        <title>Draft genome sequence of Acetobacter malorum CECT 7742, a strain isolated from strawberry vinegar.</title>
        <authorList>
            <person name="Sainz F."/>
            <person name="Mas A."/>
            <person name="Torija M.J."/>
        </authorList>
    </citation>
    <scope>NUCLEOTIDE SEQUENCE [LARGE SCALE GENOMIC DNA]</scope>
    <source>
        <strain evidence="1 2">CECT 7742</strain>
    </source>
</reference>